<evidence type="ECO:0000313" key="3">
    <source>
        <dbReference type="Proteomes" id="UP000050761"/>
    </source>
</evidence>
<dbReference type="PANTHER" id="PTHR24369:SF211">
    <property type="entry name" value="LEUCINE-RICH REPEAT-CONTAINING PROTEIN 15-LIKE"/>
    <property type="match status" value="1"/>
</dbReference>
<keyword evidence="3" id="KW-1185">Reference proteome</keyword>
<dbReference type="InterPro" id="IPR001611">
    <property type="entry name" value="Leu-rich_rpt"/>
</dbReference>
<evidence type="ECO:0000256" key="2">
    <source>
        <dbReference type="ARBA" id="ARBA00022737"/>
    </source>
</evidence>
<organism evidence="3 4">
    <name type="scientific">Heligmosomoides polygyrus</name>
    <name type="common">Parasitic roundworm</name>
    <dbReference type="NCBI Taxonomy" id="6339"/>
    <lineage>
        <taxon>Eukaryota</taxon>
        <taxon>Metazoa</taxon>
        <taxon>Ecdysozoa</taxon>
        <taxon>Nematoda</taxon>
        <taxon>Chromadorea</taxon>
        <taxon>Rhabditida</taxon>
        <taxon>Rhabditina</taxon>
        <taxon>Rhabditomorpha</taxon>
        <taxon>Strongyloidea</taxon>
        <taxon>Heligmosomidae</taxon>
        <taxon>Heligmosomoides</taxon>
    </lineage>
</organism>
<dbReference type="Proteomes" id="UP000050761">
    <property type="component" value="Unassembled WGS sequence"/>
</dbReference>
<proteinExistence type="predicted"/>
<dbReference type="SMART" id="SM00369">
    <property type="entry name" value="LRR_TYP"/>
    <property type="match status" value="5"/>
</dbReference>
<dbReference type="WBParaSite" id="HPBE_0002576901-mRNA-1">
    <property type="protein sequence ID" value="HPBE_0002576901-mRNA-1"/>
    <property type="gene ID" value="HPBE_0002576901"/>
</dbReference>
<dbReference type="AlphaFoldDB" id="A0A183GSU9"/>
<dbReference type="Gene3D" id="3.80.10.10">
    <property type="entry name" value="Ribonuclease Inhibitor"/>
    <property type="match status" value="2"/>
</dbReference>
<reference evidence="4" key="1">
    <citation type="submission" date="2019-09" db="UniProtKB">
        <authorList>
            <consortium name="WormBaseParasite"/>
        </authorList>
    </citation>
    <scope>IDENTIFICATION</scope>
</reference>
<dbReference type="PROSITE" id="PS51450">
    <property type="entry name" value="LRR"/>
    <property type="match status" value="4"/>
</dbReference>
<dbReference type="InterPro" id="IPR050541">
    <property type="entry name" value="LRR_TM_domain-containing"/>
</dbReference>
<dbReference type="Pfam" id="PF13855">
    <property type="entry name" value="LRR_8"/>
    <property type="match status" value="2"/>
</dbReference>
<accession>A0A183GSU9</accession>
<dbReference type="PANTHER" id="PTHR24369">
    <property type="entry name" value="ANTIGEN BSP, PUTATIVE-RELATED"/>
    <property type="match status" value="1"/>
</dbReference>
<dbReference type="SUPFAM" id="SSF52058">
    <property type="entry name" value="L domain-like"/>
    <property type="match status" value="1"/>
</dbReference>
<evidence type="ECO:0000313" key="4">
    <source>
        <dbReference type="WBParaSite" id="HPBE_0002576901-mRNA-1"/>
    </source>
</evidence>
<dbReference type="Pfam" id="PF00560">
    <property type="entry name" value="LRR_1"/>
    <property type="match status" value="1"/>
</dbReference>
<dbReference type="GO" id="GO:0005886">
    <property type="term" value="C:plasma membrane"/>
    <property type="evidence" value="ECO:0007669"/>
    <property type="project" value="TreeGrafter"/>
</dbReference>
<keyword evidence="2" id="KW-0677">Repeat</keyword>
<evidence type="ECO:0000256" key="1">
    <source>
        <dbReference type="ARBA" id="ARBA00022614"/>
    </source>
</evidence>
<protein>
    <submittedName>
        <fullName evidence="4">LRRCT domain-containing protein</fullName>
    </submittedName>
</protein>
<keyword evidence="1" id="KW-0433">Leucine-rich repeat</keyword>
<sequence length="327" mass="37253">LKEISEGAFDGLSQLRFLRVERNEICSLSTLNLKHAYFRNALSEVKPWIELLDFSGNCFPTITAQYLRNCVKLMYLDLFDNKISEINNFELMNLSQLKQLRLQNNQLSEIHPMAFMNLPQLQCLYMRDNLIGSLHGNRLQAFHRLEILDVTNNILQKKGMLDGVRNLQQLSLRNNSLSSVDENAFASLRQLTTLDLAHNSLTKIPKRTFSHQTKVFWLDLSKNQLTSFEDGTFDAKMANIILNGNPLFCDDECWCLVTNRVRTFLPYQSEITCACPKKCVGVRLKGLMIRKANDTLTEGMKTLGFNKQGQWSPTSALIPGLRGAPTG</sequence>
<dbReference type="InterPro" id="IPR032675">
    <property type="entry name" value="LRR_dom_sf"/>
</dbReference>
<name>A0A183GSU9_HELPZ</name>
<dbReference type="InterPro" id="IPR003591">
    <property type="entry name" value="Leu-rich_rpt_typical-subtyp"/>
</dbReference>